<reference evidence="5 6" key="1">
    <citation type="submission" date="2016-10" db="EMBL/GenBank/DDBJ databases">
        <title>Genome sequence of Streptomyces gilvigriseus MUSC 26.</title>
        <authorList>
            <person name="Lee L.-H."/>
            <person name="Ser H.-L."/>
        </authorList>
    </citation>
    <scope>NUCLEOTIDE SEQUENCE [LARGE SCALE GENOMIC DNA]</scope>
    <source>
        <strain evidence="5 6">MUSC 26</strain>
    </source>
</reference>
<keyword evidence="2" id="KW-0479">Metal-binding</keyword>
<proteinExistence type="predicted"/>
<sequence>MTAAPAPAPAPDELAGRIDALMGRARSDLAELVAVPSVFDAEQQPPEKCRQAAAWVRDAFADAGLDDVRLVGTPDGSHAVLGERPGPPGAPTVLLYCHYDVQPAGDESAWHTPPWTLTERDGRWYGRGAADCKGNIAMHLTALRALDGDIPVGLRFVAEGSEEQGGGGLEQYVAAHPEEFAADAILVCDTGNAAVGVPALTTSLRGVAEVRVTVDTLAGNVHSGMFGGPAPDALAALIRMLDSLRDEHGATRIDGLPGDGRWTGAEYDEARFRADAGVLDGVGLVPGGSVADQLWARPAVTVLGIDCPPVVGSAAAVPAHARARVGLRVPPGTDARDATAALAAHLTAAAPWNARVTVERGEPGQPFAARTDGPAYTALGAAMRAAYGRDATREGQGGSIPLCTVFASVAPEAEIALMGVEEPLCAIHAPDESVDPTEIRNMALVEALFLRTYPDAVAAAR</sequence>
<accession>A0A1J7BKV7</accession>
<evidence type="ECO:0000256" key="3">
    <source>
        <dbReference type="ARBA" id="ARBA00022801"/>
    </source>
</evidence>
<keyword evidence="1" id="KW-0645">Protease</keyword>
<dbReference type="GO" id="GO:0008233">
    <property type="term" value="F:peptidase activity"/>
    <property type="evidence" value="ECO:0007669"/>
    <property type="project" value="UniProtKB-KW"/>
</dbReference>
<organism evidence="5 6">
    <name type="scientific">Mangrovactinospora gilvigrisea</name>
    <dbReference type="NCBI Taxonomy" id="1428644"/>
    <lineage>
        <taxon>Bacteria</taxon>
        <taxon>Bacillati</taxon>
        <taxon>Actinomycetota</taxon>
        <taxon>Actinomycetes</taxon>
        <taxon>Kitasatosporales</taxon>
        <taxon>Streptomycetaceae</taxon>
        <taxon>Mangrovactinospora</taxon>
    </lineage>
</organism>
<feature type="domain" description="Peptidase M20 dimerisation" evidence="4">
    <location>
        <begin position="203"/>
        <end position="352"/>
    </location>
</feature>
<dbReference type="GO" id="GO:0046872">
    <property type="term" value="F:metal ion binding"/>
    <property type="evidence" value="ECO:0007669"/>
    <property type="project" value="UniProtKB-KW"/>
</dbReference>
<dbReference type="STRING" id="1428644.BIV57_01370"/>
<dbReference type="SUPFAM" id="SSF53187">
    <property type="entry name" value="Zn-dependent exopeptidases"/>
    <property type="match status" value="1"/>
</dbReference>
<evidence type="ECO:0000313" key="6">
    <source>
        <dbReference type="Proteomes" id="UP000243342"/>
    </source>
</evidence>
<dbReference type="InterPro" id="IPR002933">
    <property type="entry name" value="Peptidase_M20"/>
</dbReference>
<evidence type="ECO:0000313" key="5">
    <source>
        <dbReference type="EMBL" id="OIV39278.1"/>
    </source>
</evidence>
<dbReference type="RefSeq" id="WP_071654744.1">
    <property type="nucleotide sequence ID" value="NZ_MLCF01000003.1"/>
</dbReference>
<dbReference type="PANTHER" id="PTHR43270">
    <property type="entry name" value="BETA-ALA-HIS DIPEPTIDASE"/>
    <property type="match status" value="1"/>
</dbReference>
<evidence type="ECO:0000259" key="4">
    <source>
        <dbReference type="Pfam" id="PF07687"/>
    </source>
</evidence>
<evidence type="ECO:0000256" key="1">
    <source>
        <dbReference type="ARBA" id="ARBA00022670"/>
    </source>
</evidence>
<dbReference type="Proteomes" id="UP000243342">
    <property type="component" value="Unassembled WGS sequence"/>
</dbReference>
<dbReference type="NCBIfam" id="NF005914">
    <property type="entry name" value="PRK07907.1"/>
    <property type="match status" value="1"/>
</dbReference>
<gene>
    <name evidence="5" type="ORF">BIV57_01370</name>
</gene>
<protein>
    <submittedName>
        <fullName evidence="5">Dipeptidase</fullName>
    </submittedName>
</protein>
<dbReference type="EMBL" id="MLCF01000003">
    <property type="protein sequence ID" value="OIV39278.1"/>
    <property type="molecule type" value="Genomic_DNA"/>
</dbReference>
<keyword evidence="3" id="KW-0378">Hydrolase</keyword>
<dbReference type="Pfam" id="PF07687">
    <property type="entry name" value="M20_dimer"/>
    <property type="match status" value="1"/>
</dbReference>
<dbReference type="Gene3D" id="3.30.70.360">
    <property type="match status" value="1"/>
</dbReference>
<keyword evidence="6" id="KW-1185">Reference proteome</keyword>
<name>A0A1J7BKV7_9ACTN</name>
<dbReference type="InterPro" id="IPR011650">
    <property type="entry name" value="Peptidase_M20_dimer"/>
</dbReference>
<dbReference type="InterPro" id="IPR051458">
    <property type="entry name" value="Cyt/Met_Dipeptidase"/>
</dbReference>
<dbReference type="Gene3D" id="3.40.630.10">
    <property type="entry name" value="Zn peptidases"/>
    <property type="match status" value="1"/>
</dbReference>
<dbReference type="Pfam" id="PF01546">
    <property type="entry name" value="Peptidase_M20"/>
    <property type="match status" value="1"/>
</dbReference>
<dbReference type="PANTHER" id="PTHR43270:SF12">
    <property type="entry name" value="SUCCINYL-DIAMINOPIMELATE DESUCCINYLASE"/>
    <property type="match status" value="1"/>
</dbReference>
<dbReference type="OrthoDB" id="9761532at2"/>
<dbReference type="GO" id="GO:0006508">
    <property type="term" value="P:proteolysis"/>
    <property type="evidence" value="ECO:0007669"/>
    <property type="project" value="UniProtKB-KW"/>
</dbReference>
<comment type="caution">
    <text evidence="5">The sequence shown here is derived from an EMBL/GenBank/DDBJ whole genome shotgun (WGS) entry which is preliminary data.</text>
</comment>
<dbReference type="AlphaFoldDB" id="A0A1J7BKV7"/>
<evidence type="ECO:0000256" key="2">
    <source>
        <dbReference type="ARBA" id="ARBA00022723"/>
    </source>
</evidence>